<gene>
    <name evidence="7" type="ORF">GB864_01600</name>
</gene>
<dbReference type="GO" id="GO:0016757">
    <property type="term" value="F:glycosyltransferase activity"/>
    <property type="evidence" value="ECO:0007669"/>
    <property type="project" value="UniProtKB-KW"/>
</dbReference>
<reference evidence="7 8" key="1">
    <citation type="submission" date="2019-12" db="EMBL/GenBank/DDBJ databases">
        <authorList>
            <person name="Kim Y.S."/>
        </authorList>
    </citation>
    <scope>NUCLEOTIDE SEQUENCE [LARGE SCALE GENOMIC DNA]</scope>
    <source>
        <strain evidence="7 8">MMS17-SY077</strain>
    </source>
</reference>
<feature type="domain" description="Glycosyltransferase subfamily 4-like N-terminal" evidence="6">
    <location>
        <begin position="682"/>
        <end position="799"/>
    </location>
</feature>
<protein>
    <submittedName>
        <fullName evidence="7">Glycosyltransferase</fullName>
    </submittedName>
</protein>
<evidence type="ECO:0000313" key="7">
    <source>
        <dbReference type="EMBL" id="MWB97260.1"/>
    </source>
</evidence>
<evidence type="ECO:0000259" key="6">
    <source>
        <dbReference type="Pfam" id="PF13579"/>
    </source>
</evidence>
<dbReference type="Pfam" id="PF00534">
    <property type="entry name" value="Glycos_transf_1"/>
    <property type="match status" value="2"/>
</dbReference>
<evidence type="ECO:0000259" key="5">
    <source>
        <dbReference type="Pfam" id="PF13439"/>
    </source>
</evidence>
<feature type="domain" description="Glycosyltransferase subfamily 4-like N-terminal" evidence="5">
    <location>
        <begin position="26"/>
        <end position="179"/>
    </location>
</feature>
<dbReference type="EMBL" id="WSTA01000004">
    <property type="protein sequence ID" value="MWB97260.1"/>
    <property type="molecule type" value="Genomic_DNA"/>
</dbReference>
<feature type="domain" description="Glycosyltransferase 2-like" evidence="4">
    <location>
        <begin position="378"/>
        <end position="486"/>
    </location>
</feature>
<dbReference type="RefSeq" id="WP_160422561.1">
    <property type="nucleotide sequence ID" value="NZ_WSTA01000004.1"/>
</dbReference>
<dbReference type="SUPFAM" id="SSF53756">
    <property type="entry name" value="UDP-Glycosyltransferase/glycogen phosphorylase"/>
    <property type="match status" value="3"/>
</dbReference>
<sequence length="1390" mass="147688">MTDPRRLRVLRIAHHAVVDAWRERERELRRQGLEVALVSSKRWNEGGRDLDLRPGGDARWVRGARTFGRHPSVFLYDPRPIWRALAGRPDVVDLHEEPNSLAVAEVRLLMRLRGIRAPFVMYSAQNLAKRYPVPFRWFERSALRHGAGAYVCNAEAGRILTEKGLAGPARLIPLGVDVDVFTPADRDAPGEDAVVGYVGRLEAHKGVDVLLRAIALRPGRRLVITGDGPERPALERLAADLGIAERVEFAGFAADGALADRYRALDVVAVPSLPTPTWLEQFCRVAVEAMASGVPVVGSDSGAIPDVVGTAGVIVPPGDPEALAAGLDEALARWSELRAAGTAHAADFTWESVAAEQAALYRTVLGTDDAAADVPPRIVVVAYGPPDELDGCLAALDGAFEVLVVDNSSEPRTRTVAEAHGARYLDAGGNRGFAGGVNLGLAELSGATGLGGDVMLLNPDARIGPDDVRRMHAALRAAPRTAAVGAEQTVAATGEPVRVRWPFPTPLGAWIEAFGLGGLRRRWGFAIGSALLLRAEAVDALGGLDERFFLYSEETDWQYRARRAGWRIDVVPTSATHEGAGTGGDPAVRERHFYASAERYQRKHYGAAGWQAYRLANLLGAAARALVLPGERGAEARRRRDLFARGPVAALEDAERAARLAAETAPGRPRTAHVVVTDAFAGTERYVLGVALAQRAAGHDVAVVGGEERRMRGPLEAAGVRWLPGATLPAANAALGRLGGLDLLVSHMTAADLVACRFGARRGIPVVSVRHFAATRGSNALGRIAGRWIAGRLAGQIAGARFIADRVEGASRVIAPGVPSLDDDGERRSASVLVAQRFEAEKRTALALEAWALVADRGEWRLVLAGDGAERAALGELADRLGIAGSVDFVGFQADMDTRFREASVFLATAPAEPFGFSVLEAMSHGLPVVAAAGGGHLETAGSAGDAAALFAPDDAVAAARALERLIGSAPARDAAGAALRERQREAFDARRQGERLAEALAGFARTEPDAVGRLLVVVSLEAWDEVWRRNQYLVDGLLRADPDLSVLFVEPPVDPAHDARSGRRPRTGSGVRSIPGYAGRLRAFEPTKWLPRAAGPLADRLLRRSVRRVVRRLGAVRPLLWINDPRWAGLRAETGWSTLYDVTDDWTLADRPPRERARLLDGDAALVAEAEAVVVCSPALVASKGASRPVRLIANAVDLARARTPHSRPADLPDGPVALYAGTLHEDRLDVDLVVETGRALAAAGALLVLLGPVALGEANRARLEVEAGIRLLGSRPGSAVAAYLQHAEVLVVPHLVDEFTGSLDPIKRYEYRAAGRPVVAAPVAGFVEADGEPGLVVASGDGFTSAVVRSALAGTPSLEFDDVPDWSERAAAMAAVLGEIEGARGVVS</sequence>
<dbReference type="CDD" id="cd04186">
    <property type="entry name" value="GT_2_like_c"/>
    <property type="match status" value="1"/>
</dbReference>
<keyword evidence="1" id="KW-0328">Glycosyltransferase</keyword>
<dbReference type="PANTHER" id="PTHR12526:SF636">
    <property type="entry name" value="BLL3647 PROTEIN"/>
    <property type="match status" value="1"/>
</dbReference>
<evidence type="ECO:0000313" key="8">
    <source>
        <dbReference type="Proteomes" id="UP000438182"/>
    </source>
</evidence>
<dbReference type="Pfam" id="PF13439">
    <property type="entry name" value="Glyco_transf_4"/>
    <property type="match status" value="1"/>
</dbReference>
<dbReference type="Proteomes" id="UP000438182">
    <property type="component" value="Unassembled WGS sequence"/>
</dbReference>
<feature type="domain" description="Glycosyl transferase family 1" evidence="3">
    <location>
        <begin position="187"/>
        <end position="338"/>
    </location>
</feature>
<proteinExistence type="predicted"/>
<name>A0A6I4NSU5_9MICO</name>
<keyword evidence="2 7" id="KW-0808">Transferase</keyword>
<feature type="domain" description="Glycosyl transferase family 1" evidence="3">
    <location>
        <begin position="832"/>
        <end position="980"/>
    </location>
</feature>
<accession>A0A6I4NSU5</accession>
<dbReference type="InterPro" id="IPR028098">
    <property type="entry name" value="Glyco_trans_4-like_N"/>
</dbReference>
<dbReference type="Pfam" id="PF00535">
    <property type="entry name" value="Glycos_transf_2"/>
    <property type="match status" value="1"/>
</dbReference>
<evidence type="ECO:0000256" key="1">
    <source>
        <dbReference type="ARBA" id="ARBA00022676"/>
    </source>
</evidence>
<organism evidence="7 8">
    <name type="scientific">Agromyces seonyuensis</name>
    <dbReference type="NCBI Taxonomy" id="2662446"/>
    <lineage>
        <taxon>Bacteria</taxon>
        <taxon>Bacillati</taxon>
        <taxon>Actinomycetota</taxon>
        <taxon>Actinomycetes</taxon>
        <taxon>Micrococcales</taxon>
        <taxon>Microbacteriaceae</taxon>
        <taxon>Agromyces</taxon>
    </lineage>
</organism>
<evidence type="ECO:0000256" key="2">
    <source>
        <dbReference type="ARBA" id="ARBA00022679"/>
    </source>
</evidence>
<dbReference type="PANTHER" id="PTHR12526">
    <property type="entry name" value="GLYCOSYLTRANSFERASE"/>
    <property type="match status" value="1"/>
</dbReference>
<evidence type="ECO:0000259" key="4">
    <source>
        <dbReference type="Pfam" id="PF00535"/>
    </source>
</evidence>
<evidence type="ECO:0000259" key="3">
    <source>
        <dbReference type="Pfam" id="PF00534"/>
    </source>
</evidence>
<dbReference type="Pfam" id="PF13692">
    <property type="entry name" value="Glyco_trans_1_4"/>
    <property type="match status" value="1"/>
</dbReference>
<comment type="caution">
    <text evidence="7">The sequence shown here is derived from an EMBL/GenBank/DDBJ whole genome shotgun (WGS) entry which is preliminary data.</text>
</comment>
<dbReference type="Gene3D" id="3.40.50.2000">
    <property type="entry name" value="Glycogen Phosphorylase B"/>
    <property type="match status" value="5"/>
</dbReference>
<dbReference type="InterPro" id="IPR029044">
    <property type="entry name" value="Nucleotide-diphossugar_trans"/>
</dbReference>
<dbReference type="SUPFAM" id="SSF53448">
    <property type="entry name" value="Nucleotide-diphospho-sugar transferases"/>
    <property type="match status" value="1"/>
</dbReference>
<dbReference type="CDD" id="cd03801">
    <property type="entry name" value="GT4_PimA-like"/>
    <property type="match status" value="1"/>
</dbReference>
<keyword evidence="8" id="KW-1185">Reference proteome</keyword>
<dbReference type="InterPro" id="IPR001173">
    <property type="entry name" value="Glyco_trans_2-like"/>
</dbReference>
<dbReference type="Pfam" id="PF13579">
    <property type="entry name" value="Glyco_trans_4_4"/>
    <property type="match status" value="1"/>
</dbReference>
<dbReference type="Gene3D" id="3.90.550.10">
    <property type="entry name" value="Spore Coat Polysaccharide Biosynthesis Protein SpsA, Chain A"/>
    <property type="match status" value="1"/>
</dbReference>
<dbReference type="InterPro" id="IPR001296">
    <property type="entry name" value="Glyco_trans_1"/>
</dbReference>